<evidence type="ECO:0000256" key="9">
    <source>
        <dbReference type="RuleBase" id="RU366031"/>
    </source>
</evidence>
<evidence type="ECO:0000256" key="2">
    <source>
        <dbReference type="ARBA" id="ARBA00008133"/>
    </source>
</evidence>
<evidence type="ECO:0000313" key="12">
    <source>
        <dbReference type="Proteomes" id="UP001595443"/>
    </source>
</evidence>
<keyword evidence="4 9" id="KW-0456">Lyase</keyword>
<protein>
    <recommendedName>
        <fullName evidence="7 9">Uroporphyrinogen-III synthase</fullName>
        <ecNumber evidence="3 9">4.2.1.75</ecNumber>
    </recommendedName>
</protein>
<sequence>MAHATASRPVLLLTRPQAQSERFARAVTERLGDGVEIVISPLLEIRDRDADLPQAPRGLIFTSENGVRAYARRVSRRDLPVWCVGDRTAAAARAAGFAAGSAGGDAEALLALLSAEKPAGPLLHLRGAHARGEIAQRLSAAGIETVEAIVYDQVPRLLSPQARAALAGTAPVYAPLFSPRTARLLVDAAAEARAPLHVIAMSAAVAAAAQALGKASISTAERPDAGAMLDLLAHRIAAAGAP</sequence>
<organism evidence="11 12">
    <name type="scientific">Acidimangrovimonas pyrenivorans</name>
    <dbReference type="NCBI Taxonomy" id="2030798"/>
    <lineage>
        <taxon>Bacteria</taxon>
        <taxon>Pseudomonadati</taxon>
        <taxon>Pseudomonadota</taxon>
        <taxon>Alphaproteobacteria</taxon>
        <taxon>Rhodobacterales</taxon>
        <taxon>Paracoccaceae</taxon>
        <taxon>Acidimangrovimonas</taxon>
    </lineage>
</organism>
<comment type="caution">
    <text evidence="11">The sequence shown here is derived from an EMBL/GenBank/DDBJ whole genome shotgun (WGS) entry which is preliminary data.</text>
</comment>
<comment type="function">
    <text evidence="6 9">Catalyzes cyclization of the linear tetrapyrrole, hydroxymethylbilane, to the macrocyclic uroporphyrinogen III.</text>
</comment>
<evidence type="ECO:0000256" key="7">
    <source>
        <dbReference type="ARBA" id="ARBA00040167"/>
    </source>
</evidence>
<keyword evidence="5 9" id="KW-0627">Porphyrin biosynthesis</keyword>
<proteinExistence type="inferred from homology"/>
<evidence type="ECO:0000259" key="10">
    <source>
        <dbReference type="Pfam" id="PF02602"/>
    </source>
</evidence>
<comment type="pathway">
    <text evidence="1 9">Porphyrin-containing compound metabolism; protoporphyrin-IX biosynthesis; coproporphyrinogen-III from 5-aminolevulinate: step 3/4.</text>
</comment>
<dbReference type="GO" id="GO:0004852">
    <property type="term" value="F:uroporphyrinogen-III synthase activity"/>
    <property type="evidence" value="ECO:0007669"/>
    <property type="project" value="UniProtKB-EC"/>
</dbReference>
<evidence type="ECO:0000313" key="11">
    <source>
        <dbReference type="EMBL" id="MFC2970020.1"/>
    </source>
</evidence>
<evidence type="ECO:0000256" key="8">
    <source>
        <dbReference type="ARBA" id="ARBA00048617"/>
    </source>
</evidence>
<evidence type="ECO:0000256" key="5">
    <source>
        <dbReference type="ARBA" id="ARBA00023244"/>
    </source>
</evidence>
<dbReference type="EC" id="4.2.1.75" evidence="3 9"/>
<dbReference type="CDD" id="cd06578">
    <property type="entry name" value="HemD"/>
    <property type="match status" value="1"/>
</dbReference>
<keyword evidence="12" id="KW-1185">Reference proteome</keyword>
<comment type="similarity">
    <text evidence="2 9">Belongs to the uroporphyrinogen-III synthase family.</text>
</comment>
<comment type="catalytic activity">
    <reaction evidence="8 9">
        <text>hydroxymethylbilane = uroporphyrinogen III + H2O</text>
        <dbReference type="Rhea" id="RHEA:18965"/>
        <dbReference type="ChEBI" id="CHEBI:15377"/>
        <dbReference type="ChEBI" id="CHEBI:57308"/>
        <dbReference type="ChEBI" id="CHEBI:57845"/>
        <dbReference type="EC" id="4.2.1.75"/>
    </reaction>
</comment>
<dbReference type="InterPro" id="IPR039793">
    <property type="entry name" value="UROS/Hem4"/>
</dbReference>
<dbReference type="PANTHER" id="PTHR38042">
    <property type="entry name" value="UROPORPHYRINOGEN-III SYNTHASE, CHLOROPLASTIC"/>
    <property type="match status" value="1"/>
</dbReference>
<dbReference type="SUPFAM" id="SSF69618">
    <property type="entry name" value="HemD-like"/>
    <property type="match status" value="1"/>
</dbReference>
<accession>A0ABV7ALP2</accession>
<evidence type="ECO:0000256" key="1">
    <source>
        <dbReference type="ARBA" id="ARBA00004772"/>
    </source>
</evidence>
<dbReference type="InterPro" id="IPR003754">
    <property type="entry name" value="4pyrrol_synth_uPrphyn_synth"/>
</dbReference>
<dbReference type="Gene3D" id="3.40.50.10090">
    <property type="match status" value="2"/>
</dbReference>
<reference evidence="12" key="1">
    <citation type="journal article" date="2019" name="Int. J. Syst. Evol. Microbiol.">
        <title>The Global Catalogue of Microorganisms (GCM) 10K type strain sequencing project: providing services to taxonomists for standard genome sequencing and annotation.</title>
        <authorList>
            <consortium name="The Broad Institute Genomics Platform"/>
            <consortium name="The Broad Institute Genome Sequencing Center for Infectious Disease"/>
            <person name="Wu L."/>
            <person name="Ma J."/>
        </authorList>
    </citation>
    <scope>NUCLEOTIDE SEQUENCE [LARGE SCALE GENOMIC DNA]</scope>
    <source>
        <strain evidence="12">KCTC 62192</strain>
    </source>
</reference>
<dbReference type="Pfam" id="PF02602">
    <property type="entry name" value="HEM4"/>
    <property type="match status" value="1"/>
</dbReference>
<evidence type="ECO:0000256" key="3">
    <source>
        <dbReference type="ARBA" id="ARBA00013109"/>
    </source>
</evidence>
<dbReference type="RefSeq" id="WP_377834777.1">
    <property type="nucleotide sequence ID" value="NZ_JBHRSK010000016.1"/>
</dbReference>
<dbReference type="EMBL" id="JBHRSK010000016">
    <property type="protein sequence ID" value="MFC2970020.1"/>
    <property type="molecule type" value="Genomic_DNA"/>
</dbReference>
<feature type="domain" description="Tetrapyrrole biosynthesis uroporphyrinogen III synthase" evidence="10">
    <location>
        <begin position="33"/>
        <end position="229"/>
    </location>
</feature>
<evidence type="ECO:0000256" key="6">
    <source>
        <dbReference type="ARBA" id="ARBA00037589"/>
    </source>
</evidence>
<evidence type="ECO:0000256" key="4">
    <source>
        <dbReference type="ARBA" id="ARBA00023239"/>
    </source>
</evidence>
<dbReference type="InterPro" id="IPR036108">
    <property type="entry name" value="4pyrrol_syn_uPrphyn_synt_sf"/>
</dbReference>
<name>A0ABV7ALP2_9RHOB</name>
<dbReference type="PANTHER" id="PTHR38042:SF1">
    <property type="entry name" value="UROPORPHYRINOGEN-III SYNTHASE, CHLOROPLASTIC"/>
    <property type="match status" value="1"/>
</dbReference>
<gene>
    <name evidence="11" type="ORF">ACFOES_18130</name>
</gene>
<dbReference type="Proteomes" id="UP001595443">
    <property type="component" value="Unassembled WGS sequence"/>
</dbReference>